<keyword evidence="1" id="KW-1133">Transmembrane helix</keyword>
<organism evidence="4 5">
    <name type="scientific">Paraglaciecola agarilytica NO2</name>
    <dbReference type="NCBI Taxonomy" id="1125747"/>
    <lineage>
        <taxon>Bacteria</taxon>
        <taxon>Pseudomonadati</taxon>
        <taxon>Pseudomonadota</taxon>
        <taxon>Gammaproteobacteria</taxon>
        <taxon>Alteromonadales</taxon>
        <taxon>Alteromonadaceae</taxon>
        <taxon>Paraglaciecola</taxon>
    </lineage>
</organism>
<comment type="caution">
    <text evidence="4">The sequence shown here is derived from an EMBL/GenBank/DDBJ whole genome shotgun (WGS) entry which is preliminary data.</text>
</comment>
<gene>
    <name evidence="4" type="ORF">GAGA_2837</name>
</gene>
<evidence type="ECO:0000313" key="4">
    <source>
        <dbReference type="EMBL" id="GAC05676.1"/>
    </source>
</evidence>
<evidence type="ECO:0008006" key="6">
    <source>
        <dbReference type="Google" id="ProtNLM"/>
    </source>
</evidence>
<reference evidence="4 5" key="1">
    <citation type="journal article" date="2014" name="Environ. Microbiol.">
        <title>Comparative genomics of the marine bacterial genus Glaciecola reveals the high degree of genomic diversity and genomic characteristic for cold adaptation.</title>
        <authorList>
            <person name="Qin Q.L."/>
            <person name="Xie B.B."/>
            <person name="Yu Y."/>
            <person name="Shu Y.L."/>
            <person name="Rong J.C."/>
            <person name="Zhang Y.J."/>
            <person name="Zhao D.L."/>
            <person name="Chen X.L."/>
            <person name="Zhang X.Y."/>
            <person name="Chen B."/>
            <person name="Zhou B.C."/>
            <person name="Zhang Y.Z."/>
        </authorList>
    </citation>
    <scope>NUCLEOTIDE SEQUENCE [LARGE SCALE GENOMIC DNA]</scope>
    <source>
        <strain evidence="4 5">NO2</strain>
    </source>
</reference>
<evidence type="ECO:0000259" key="2">
    <source>
        <dbReference type="Pfam" id="PF18145"/>
    </source>
</evidence>
<name>A0ABQ0I8M7_9ALTE</name>
<accession>A0ABQ0I8M7</accession>
<dbReference type="Pfam" id="PF18303">
    <property type="entry name" value="Saf_2TM"/>
    <property type="match status" value="1"/>
</dbReference>
<sequence length="367" mass="41566">MKKAISYFIEKAADWLFRRRSSALIVFRTGGALLSMTLIGSWAVSFSYSDAARTLVFGYQSSSTTQLILKIGFVVGILLTALGAVWEYQRYRDEKKRNEKKKTVVIEQRGLVDTSDSPLSEFIKNECTWQVDSLVQEIRERVTENVISRPDLALAKVNNLKMSLAEKTAQLAASDISIAYGGVLPVPFAFYTGYLMDDESRITLHDWDRDIGDWRDLDEIDDGEEFIVEQSSAIGKSVVLAVSVSYPVDRLSIASVFAGLPVHYLSLPTLDRNNHWSKAKQDRLSGEFFEYCKTLLGLGVEHIHLVLASQNSIAFRFGQSYDKRNLPSVSVYQYERHQATRYPWCVHIPHEDGKNVEVIQTKFKQVA</sequence>
<dbReference type="Proteomes" id="UP000008372">
    <property type="component" value="Unassembled WGS sequence"/>
</dbReference>
<dbReference type="Pfam" id="PF18145">
    <property type="entry name" value="SAVED"/>
    <property type="match status" value="1"/>
</dbReference>
<dbReference type="NCBIfam" id="NF033611">
    <property type="entry name" value="SAVED"/>
    <property type="match status" value="1"/>
</dbReference>
<dbReference type="InterPro" id="IPR040836">
    <property type="entry name" value="SAVED"/>
</dbReference>
<evidence type="ECO:0000259" key="3">
    <source>
        <dbReference type="Pfam" id="PF18303"/>
    </source>
</evidence>
<proteinExistence type="predicted"/>
<evidence type="ECO:0000313" key="5">
    <source>
        <dbReference type="Proteomes" id="UP000008372"/>
    </source>
</evidence>
<keyword evidence="1" id="KW-0472">Membrane</keyword>
<keyword evidence="5" id="KW-1185">Reference proteome</keyword>
<dbReference type="EMBL" id="BAEK01000042">
    <property type="protein sequence ID" value="GAC05676.1"/>
    <property type="molecule type" value="Genomic_DNA"/>
</dbReference>
<dbReference type="InterPro" id="IPR041167">
    <property type="entry name" value="Saf_2TM"/>
</dbReference>
<keyword evidence="1" id="KW-0812">Transmembrane</keyword>
<feature type="domain" description="SMODS-associated and fused to various effectors" evidence="2">
    <location>
        <begin position="164"/>
        <end position="348"/>
    </location>
</feature>
<evidence type="ECO:0000256" key="1">
    <source>
        <dbReference type="SAM" id="Phobius"/>
    </source>
</evidence>
<feature type="transmembrane region" description="Helical" evidence="1">
    <location>
        <begin position="21"/>
        <end position="47"/>
    </location>
</feature>
<feature type="domain" description="SAVED-fused 2TM effector" evidence="3">
    <location>
        <begin position="2"/>
        <end position="154"/>
    </location>
</feature>
<protein>
    <recommendedName>
        <fullName evidence="6">2-methylthioadenine synthetase</fullName>
    </recommendedName>
</protein>
<dbReference type="RefSeq" id="WP_008304428.1">
    <property type="nucleotide sequence ID" value="NZ_BAEK01000042.1"/>
</dbReference>
<feature type="transmembrane region" description="Helical" evidence="1">
    <location>
        <begin position="67"/>
        <end position="88"/>
    </location>
</feature>